<evidence type="ECO:0000256" key="3">
    <source>
        <dbReference type="ARBA" id="ARBA00012918"/>
    </source>
</evidence>
<dbReference type="Proteomes" id="UP000256727">
    <property type="component" value="Unassembled WGS sequence"/>
</dbReference>
<dbReference type="SMART" id="SM00100">
    <property type="entry name" value="cNMP"/>
    <property type="match status" value="1"/>
</dbReference>
<dbReference type="InterPro" id="IPR002645">
    <property type="entry name" value="STAS_dom"/>
</dbReference>
<evidence type="ECO:0000256" key="4">
    <source>
        <dbReference type="ARBA" id="ARBA00022801"/>
    </source>
</evidence>
<comment type="similarity">
    <text evidence="1 7">Belongs to the glutaminase family.</text>
</comment>
<keyword evidence="4 7" id="KW-0378">Hydrolase</keyword>
<evidence type="ECO:0000259" key="9">
    <source>
        <dbReference type="PROSITE" id="PS50801"/>
    </source>
</evidence>
<accession>A0A3D9L9A0</accession>
<comment type="subunit">
    <text evidence="2 7">Homotetramer.</text>
</comment>
<proteinExistence type="inferred from homology"/>
<evidence type="ECO:0000313" key="11">
    <source>
        <dbReference type="Proteomes" id="UP000256727"/>
    </source>
</evidence>
<comment type="catalytic activity">
    <reaction evidence="5 7">
        <text>L-glutamine + H2O = L-glutamate + NH4(+)</text>
        <dbReference type="Rhea" id="RHEA:15889"/>
        <dbReference type="ChEBI" id="CHEBI:15377"/>
        <dbReference type="ChEBI" id="CHEBI:28938"/>
        <dbReference type="ChEBI" id="CHEBI:29985"/>
        <dbReference type="ChEBI" id="CHEBI:58359"/>
        <dbReference type="EC" id="3.5.1.2"/>
    </reaction>
</comment>
<dbReference type="PANTHER" id="PTHR12544">
    <property type="entry name" value="GLUTAMINASE"/>
    <property type="match status" value="1"/>
</dbReference>
<feature type="binding site" evidence="7">
    <location>
        <position position="241"/>
    </location>
    <ligand>
        <name>substrate</name>
    </ligand>
</feature>
<organism evidence="10 11">
    <name type="scientific">Citricoccus muralis</name>
    <dbReference type="NCBI Taxonomy" id="169134"/>
    <lineage>
        <taxon>Bacteria</taxon>
        <taxon>Bacillati</taxon>
        <taxon>Actinomycetota</taxon>
        <taxon>Actinomycetes</taxon>
        <taxon>Micrococcales</taxon>
        <taxon>Micrococcaceae</taxon>
        <taxon>Citricoccus</taxon>
    </lineage>
</organism>
<evidence type="ECO:0000259" key="8">
    <source>
        <dbReference type="PROSITE" id="PS50042"/>
    </source>
</evidence>
<feature type="binding site" evidence="7">
    <location>
        <position position="259"/>
    </location>
    <ligand>
        <name>substrate</name>
    </ligand>
</feature>
<dbReference type="SUPFAM" id="SSF56601">
    <property type="entry name" value="beta-lactamase/transpeptidase-like"/>
    <property type="match status" value="1"/>
</dbReference>
<dbReference type="InterPro" id="IPR000595">
    <property type="entry name" value="cNMP-bd_dom"/>
</dbReference>
<dbReference type="Gene3D" id="2.60.120.10">
    <property type="entry name" value="Jelly Rolls"/>
    <property type="match status" value="1"/>
</dbReference>
<dbReference type="PANTHER" id="PTHR12544:SF29">
    <property type="entry name" value="GLUTAMINASE"/>
    <property type="match status" value="1"/>
</dbReference>
<evidence type="ECO:0000256" key="2">
    <source>
        <dbReference type="ARBA" id="ARBA00011881"/>
    </source>
</evidence>
<evidence type="ECO:0000256" key="6">
    <source>
        <dbReference type="ARBA" id="ARBA00070405"/>
    </source>
</evidence>
<dbReference type="Pfam" id="PF04960">
    <property type="entry name" value="Glutaminase"/>
    <property type="match status" value="1"/>
</dbReference>
<dbReference type="GO" id="GO:0006543">
    <property type="term" value="P:L-glutamine catabolic process"/>
    <property type="evidence" value="ECO:0007669"/>
    <property type="project" value="TreeGrafter"/>
</dbReference>
<evidence type="ECO:0000256" key="1">
    <source>
        <dbReference type="ARBA" id="ARBA00011076"/>
    </source>
</evidence>
<dbReference type="CDD" id="cd00038">
    <property type="entry name" value="CAP_ED"/>
    <property type="match status" value="1"/>
</dbReference>
<dbReference type="GO" id="GO:0006537">
    <property type="term" value="P:glutamate biosynthetic process"/>
    <property type="evidence" value="ECO:0007669"/>
    <property type="project" value="TreeGrafter"/>
</dbReference>
<feature type="binding site" evidence="7">
    <location>
        <position position="64"/>
    </location>
    <ligand>
        <name>substrate</name>
    </ligand>
</feature>
<dbReference type="AlphaFoldDB" id="A0A3D9L9A0"/>
<dbReference type="Gene3D" id="3.30.750.24">
    <property type="entry name" value="STAS domain"/>
    <property type="match status" value="1"/>
</dbReference>
<dbReference type="PROSITE" id="PS50801">
    <property type="entry name" value="STAS"/>
    <property type="match status" value="1"/>
</dbReference>
<feature type="binding site" evidence="7">
    <location>
        <position position="189"/>
    </location>
    <ligand>
        <name>substrate</name>
    </ligand>
</feature>
<dbReference type="InterPro" id="IPR018490">
    <property type="entry name" value="cNMP-bd_dom_sf"/>
</dbReference>
<dbReference type="Pfam" id="PF01740">
    <property type="entry name" value="STAS"/>
    <property type="match status" value="1"/>
</dbReference>
<keyword evidence="11" id="KW-1185">Reference proteome</keyword>
<feature type="binding site" evidence="7">
    <location>
        <position position="158"/>
    </location>
    <ligand>
        <name>substrate</name>
    </ligand>
</feature>
<dbReference type="SUPFAM" id="SSF51206">
    <property type="entry name" value="cAMP-binding domain-like"/>
    <property type="match status" value="1"/>
</dbReference>
<dbReference type="OrthoDB" id="9788822at2"/>
<evidence type="ECO:0000313" key="10">
    <source>
        <dbReference type="EMBL" id="REE02885.1"/>
    </source>
</evidence>
<dbReference type="InterPro" id="IPR014710">
    <property type="entry name" value="RmlC-like_jellyroll"/>
</dbReference>
<feature type="binding site" evidence="7">
    <location>
        <position position="114"/>
    </location>
    <ligand>
        <name>substrate</name>
    </ligand>
</feature>
<dbReference type="Gene3D" id="3.40.710.10">
    <property type="entry name" value="DD-peptidase/beta-lactamase superfamily"/>
    <property type="match status" value="1"/>
</dbReference>
<dbReference type="EC" id="3.5.1.2" evidence="3 7"/>
<name>A0A3D9L9A0_9MICC</name>
<dbReference type="FunFam" id="3.40.710.10:FF:000005">
    <property type="entry name" value="Glutaminase"/>
    <property type="match status" value="1"/>
</dbReference>
<feature type="binding site" evidence="7">
    <location>
        <position position="165"/>
    </location>
    <ligand>
        <name>substrate</name>
    </ligand>
</feature>
<dbReference type="PROSITE" id="PS50042">
    <property type="entry name" value="CNMP_BINDING_3"/>
    <property type="match status" value="1"/>
</dbReference>
<dbReference type="RefSeq" id="WP_115931101.1">
    <property type="nucleotide sequence ID" value="NZ_QREH01000001.1"/>
</dbReference>
<dbReference type="GO" id="GO:0004359">
    <property type="term" value="F:glutaminase activity"/>
    <property type="evidence" value="ECO:0007669"/>
    <property type="project" value="UniProtKB-UniRule"/>
</dbReference>
<protein>
    <recommendedName>
        <fullName evidence="6 7">Glutaminase</fullName>
        <ecNumber evidence="3 7">3.5.1.2</ecNumber>
    </recommendedName>
</protein>
<dbReference type="NCBIfam" id="TIGR03814">
    <property type="entry name" value="Gln_ase"/>
    <property type="match status" value="1"/>
</dbReference>
<reference evidence="10 11" key="1">
    <citation type="submission" date="2018-07" db="EMBL/GenBank/DDBJ databases">
        <title>Sequencing the genomes of 1000 actinobacteria strains.</title>
        <authorList>
            <person name="Klenk H.-P."/>
        </authorList>
    </citation>
    <scope>NUCLEOTIDE SEQUENCE [LARGE SCALE GENOMIC DNA]</scope>
    <source>
        <strain evidence="10 11">DSM 14442</strain>
    </source>
</reference>
<dbReference type="Pfam" id="PF00027">
    <property type="entry name" value="cNMP_binding"/>
    <property type="match status" value="1"/>
</dbReference>
<evidence type="ECO:0000256" key="5">
    <source>
        <dbReference type="ARBA" id="ARBA00049534"/>
    </source>
</evidence>
<dbReference type="HAMAP" id="MF_00313">
    <property type="entry name" value="Glutaminase"/>
    <property type="match status" value="1"/>
</dbReference>
<dbReference type="SUPFAM" id="SSF52091">
    <property type="entry name" value="SpoIIaa-like"/>
    <property type="match status" value="1"/>
</dbReference>
<dbReference type="EMBL" id="QREH01000001">
    <property type="protein sequence ID" value="REE02885.1"/>
    <property type="molecule type" value="Genomic_DNA"/>
</dbReference>
<comment type="caution">
    <text evidence="10">The sequence shown here is derived from an EMBL/GenBank/DDBJ whole genome shotgun (WGS) entry which is preliminary data.</text>
</comment>
<feature type="domain" description="Cyclic nucleotide-binding" evidence="8">
    <location>
        <begin position="472"/>
        <end position="574"/>
    </location>
</feature>
<evidence type="ECO:0000256" key="7">
    <source>
        <dbReference type="HAMAP-Rule" id="MF_00313"/>
    </source>
</evidence>
<dbReference type="InterPro" id="IPR036513">
    <property type="entry name" value="STAS_dom_sf"/>
</dbReference>
<gene>
    <name evidence="7" type="primary">glsA</name>
    <name evidence="10" type="ORF">C8E99_0675</name>
</gene>
<dbReference type="InterPro" id="IPR015868">
    <property type="entry name" value="Glutaminase"/>
</dbReference>
<feature type="domain" description="STAS" evidence="9">
    <location>
        <begin position="347"/>
        <end position="447"/>
    </location>
</feature>
<sequence>MESPIQEYLESLLADVQRLRGGEPYQVHPTGREPNPEDFGICLATVDGQVYSVGVADQEFSIQSISKPFSYGLALADYGFEAVDEKVDVEPSGDPFNQISLAPVTGRPPNAMVNAGALAVASMIRGGGGKSAVRRIVDTYSRFAGRDLSSSRSVFDVEIRHSDRNHALAYLLSSVEVIENDPSRALENYLRQCSVQVTCRDLAMMAATLANGGTQPVSGEQVFEIDVVERVLSVMMTSGMYDDAGAWVSSVGMPAKSGVGGGTLAVLPGQAGLAVFSPPLDGHGNSVRGLETCRRVSKDMEMHFVRAARSGRSAVKDTMEISRFPSRVRRTEEEAAVLERYGDRARIIEVTGDLFFAGTESLVRAVSELEDGVVFVVLDLRQVYDAGRLALQMITGLQRQLAAGGRELVLVTGEEAPALIFHPDAGPEDRAAPVPVFRGLGEAVEHCEDALLERYGAPISATERVPVTESPALDLLEAADRERLAGLMEHRLHEDGDVIRRVGQRFGGVHFIVSGQINTIATNPLGERVRLNTLGSGMTFGELALGTADRQETTEKAVGEVELMVLTPEAIEVLEQDDPALALQLWRALTRDAYTLVDRYLREAAVRLTY</sequence>
<keyword evidence="7" id="KW-0007">Acetylation</keyword>
<dbReference type="InterPro" id="IPR012338">
    <property type="entry name" value="Beta-lactam/transpept-like"/>
</dbReference>